<organism evidence="2 3">
    <name type="scientific">Lentinula lateritia</name>
    <dbReference type="NCBI Taxonomy" id="40482"/>
    <lineage>
        <taxon>Eukaryota</taxon>
        <taxon>Fungi</taxon>
        <taxon>Dikarya</taxon>
        <taxon>Basidiomycota</taxon>
        <taxon>Agaricomycotina</taxon>
        <taxon>Agaricomycetes</taxon>
        <taxon>Agaricomycetidae</taxon>
        <taxon>Agaricales</taxon>
        <taxon>Marasmiineae</taxon>
        <taxon>Omphalotaceae</taxon>
        <taxon>Lentinula</taxon>
    </lineage>
</organism>
<name>A0A9W9DIB8_9AGAR</name>
<proteinExistence type="predicted"/>
<sequence>MSNDKLNGTSTIINNNAQNVSGQLSSMHPDISHIVSVLTETHMDSNADDNKDMSESDLAALFKQIDGANGVLNGVEDKLDGILSNLDTLLAVLEDAGDQSSGEGEAERAASKNEGKERARDKE</sequence>
<comment type="caution">
    <text evidence="2">The sequence shown here is derived from an EMBL/GenBank/DDBJ whole genome shotgun (WGS) entry which is preliminary data.</text>
</comment>
<evidence type="ECO:0000313" key="3">
    <source>
        <dbReference type="Proteomes" id="UP001150238"/>
    </source>
</evidence>
<dbReference type="AlphaFoldDB" id="A0A9W9DIB8"/>
<dbReference type="Proteomes" id="UP001150238">
    <property type="component" value="Unassembled WGS sequence"/>
</dbReference>
<reference evidence="2" key="1">
    <citation type="submission" date="2022-08" db="EMBL/GenBank/DDBJ databases">
        <authorList>
            <consortium name="DOE Joint Genome Institute"/>
            <person name="Min B."/>
            <person name="Riley R."/>
            <person name="Sierra-Patev S."/>
            <person name="Naranjo-Ortiz M."/>
            <person name="Looney B."/>
            <person name="Konkel Z."/>
            <person name="Slot J.C."/>
            <person name="Sakamoto Y."/>
            <person name="Steenwyk J.L."/>
            <person name="Rokas A."/>
            <person name="Carro J."/>
            <person name="Camarero S."/>
            <person name="Ferreira P."/>
            <person name="Molpeceres G."/>
            <person name="Ruiz-Duenas F.J."/>
            <person name="Serrano A."/>
            <person name="Henrissat B."/>
            <person name="Drula E."/>
            <person name="Hughes K.W."/>
            <person name="Mata J.L."/>
            <person name="Ishikawa N.K."/>
            <person name="Vargas-Isla R."/>
            <person name="Ushijima S."/>
            <person name="Smith C.A."/>
            <person name="Ahrendt S."/>
            <person name="Andreopoulos W."/>
            <person name="He G."/>
            <person name="Labutti K."/>
            <person name="Lipzen A."/>
            <person name="Ng V."/>
            <person name="Sandor L."/>
            <person name="Barry K."/>
            <person name="Martinez A.T."/>
            <person name="Xiao Y."/>
            <person name="Gibbons J.G."/>
            <person name="Terashima K."/>
            <person name="Hibbett D.S."/>
            <person name="Grigoriev I.V."/>
        </authorList>
    </citation>
    <scope>NUCLEOTIDE SEQUENCE</scope>
    <source>
        <strain evidence="2">Sp2 HRB7682 ss15</strain>
    </source>
</reference>
<dbReference type="EMBL" id="JANVFS010000028">
    <property type="protein sequence ID" value="KAJ4471876.1"/>
    <property type="molecule type" value="Genomic_DNA"/>
</dbReference>
<reference evidence="2" key="2">
    <citation type="journal article" date="2023" name="Proc. Natl. Acad. Sci. U.S.A.">
        <title>A global phylogenomic analysis of the shiitake genus Lentinula.</title>
        <authorList>
            <person name="Sierra-Patev S."/>
            <person name="Min B."/>
            <person name="Naranjo-Ortiz M."/>
            <person name="Looney B."/>
            <person name="Konkel Z."/>
            <person name="Slot J.C."/>
            <person name="Sakamoto Y."/>
            <person name="Steenwyk J.L."/>
            <person name="Rokas A."/>
            <person name="Carro J."/>
            <person name="Camarero S."/>
            <person name="Ferreira P."/>
            <person name="Molpeceres G."/>
            <person name="Ruiz-Duenas F.J."/>
            <person name="Serrano A."/>
            <person name="Henrissat B."/>
            <person name="Drula E."/>
            <person name="Hughes K.W."/>
            <person name="Mata J.L."/>
            <person name="Ishikawa N.K."/>
            <person name="Vargas-Isla R."/>
            <person name="Ushijima S."/>
            <person name="Smith C.A."/>
            <person name="Donoghue J."/>
            <person name="Ahrendt S."/>
            <person name="Andreopoulos W."/>
            <person name="He G."/>
            <person name="LaButti K."/>
            <person name="Lipzen A."/>
            <person name="Ng V."/>
            <person name="Riley R."/>
            <person name="Sandor L."/>
            <person name="Barry K."/>
            <person name="Martinez A.T."/>
            <person name="Xiao Y."/>
            <person name="Gibbons J.G."/>
            <person name="Terashima K."/>
            <person name="Grigoriev I.V."/>
            <person name="Hibbett D."/>
        </authorList>
    </citation>
    <scope>NUCLEOTIDE SEQUENCE</scope>
    <source>
        <strain evidence="2">Sp2 HRB7682 ss15</strain>
    </source>
</reference>
<accession>A0A9W9DIB8</accession>
<evidence type="ECO:0000256" key="1">
    <source>
        <dbReference type="SAM" id="MobiDB-lite"/>
    </source>
</evidence>
<feature type="region of interest" description="Disordered" evidence="1">
    <location>
        <begin position="96"/>
        <end position="123"/>
    </location>
</feature>
<evidence type="ECO:0000313" key="2">
    <source>
        <dbReference type="EMBL" id="KAJ4471876.1"/>
    </source>
</evidence>
<gene>
    <name evidence="2" type="ORF">C8J55DRAFT_155289</name>
</gene>
<feature type="compositionally biased region" description="Basic and acidic residues" evidence="1">
    <location>
        <begin position="105"/>
        <end position="123"/>
    </location>
</feature>
<protein>
    <submittedName>
        <fullName evidence="2">Uncharacterized protein</fullName>
    </submittedName>
</protein>